<dbReference type="SUPFAM" id="SSF64518">
    <property type="entry name" value="Phase 1 flagellin"/>
    <property type="match status" value="1"/>
</dbReference>
<dbReference type="AlphaFoldDB" id="A0A0F5VH86"/>
<dbReference type="PANTHER" id="PTHR30033:SF1">
    <property type="entry name" value="FLAGELLAR HOOK-ASSOCIATED PROTEIN 1"/>
    <property type="match status" value="1"/>
</dbReference>
<feature type="domain" description="Flagellar hook-associated protein FlgK helical" evidence="9">
    <location>
        <begin position="93"/>
        <end position="324"/>
    </location>
</feature>
<dbReference type="OrthoDB" id="9802553at2"/>
<dbReference type="PRINTS" id="PR01005">
    <property type="entry name" value="FLGHOOKAP1"/>
</dbReference>
<evidence type="ECO:0000256" key="1">
    <source>
        <dbReference type="ARBA" id="ARBA00004365"/>
    </source>
</evidence>
<dbReference type="RefSeq" id="WP_046219537.1">
    <property type="nucleotide sequence ID" value="NZ_JWYV01000002.1"/>
</dbReference>
<gene>
    <name evidence="10" type="primary">flgK</name>
    <name evidence="10" type="ORF">KY46_05310</name>
</gene>
<sequence length="627" mass="67394">MAFDLLSLGSQGVLTAQRQLNTTSHNINNVNTDGYSRQSVVQQTNDPLWWGGNNYGTGVHAAEVRRGYDQFATNELNLTTTNHSYATERDGQLERLDKLLANSASQVPQDMNQWYDAVKAMADSPNDLGTRKVVLEKAKMVAAGLNDTHRVLAEQKDVTNDVLAKTLNRVNDIGRELVEIHEALLKTPAGGADNDLMDRHQQLINELSTYTKVTVTRKNAETFNVLIGSGHTLVSGTHSSELQMINGDPDPQQTQLAVVAGKSLKAISSDDVGGKLASLFEYRDKTLPQVMDELGKMTIGFTESVNQLQAQGLDLNGQVGEAMFTDVNAPEVAASRALIPQGSSAQVKVYIQDLSKLQAGEYELGFNGSQHTLKMPDGSSQSVIPSGLPPSFEVDGVRIEIAAPITSGEKILLRPTRNAARDVQAEMTDPAKIAAQSYLSSATQAQGKAEFAITSAGPLREFQVAVSPDSSQFAVLDMQGNVLQAPQPYPPSGQVVVGGTGFTLSNGAAGGDVFAVNLNAASGDNGNLIKMQELQDTKIMNQGRSSVIDVYEGLNTEMGVQRASAARLKEVGRQEKEAAESRVAEISGVNMDEEAANMMKFQQAYMASSRIMTVANETFNTLLNAAR</sequence>
<evidence type="ECO:0000313" key="10">
    <source>
        <dbReference type="EMBL" id="KKD01172.1"/>
    </source>
</evidence>
<evidence type="ECO:0000259" key="7">
    <source>
        <dbReference type="Pfam" id="PF00460"/>
    </source>
</evidence>
<dbReference type="NCBIfam" id="TIGR02492">
    <property type="entry name" value="flgK_ends"/>
    <property type="match status" value="1"/>
</dbReference>
<dbReference type="Pfam" id="PF06429">
    <property type="entry name" value="Flg_bbr_C"/>
    <property type="match status" value="1"/>
</dbReference>
<dbReference type="PATRIC" id="fig|265726.11.peg.2434"/>
<keyword evidence="10" id="KW-0969">Cilium</keyword>
<dbReference type="InterPro" id="IPR001444">
    <property type="entry name" value="Flag_bb_rod_N"/>
</dbReference>
<keyword evidence="6" id="KW-0975">Bacterial flagellum</keyword>
<dbReference type="InterPro" id="IPR053927">
    <property type="entry name" value="FlgK_helical"/>
</dbReference>
<reference evidence="10 11" key="1">
    <citation type="submission" date="2014-12" db="EMBL/GenBank/DDBJ databases">
        <title>Mercury Reductase activity and rhizosphere competence traits in the genome of root associated Photobacterium halotolerans MELD1.</title>
        <authorList>
            <person name="Mathew D.C."/>
            <person name="Huang C.-C."/>
        </authorList>
    </citation>
    <scope>NUCLEOTIDE SEQUENCE [LARGE SCALE GENOMIC DNA]</scope>
    <source>
        <strain evidence="10 11">MELD1</strain>
    </source>
</reference>
<dbReference type="GO" id="GO:0009424">
    <property type="term" value="C:bacterial-type flagellum hook"/>
    <property type="evidence" value="ECO:0007669"/>
    <property type="project" value="InterPro"/>
</dbReference>
<evidence type="ECO:0000256" key="4">
    <source>
        <dbReference type="ARBA" id="ARBA00016244"/>
    </source>
</evidence>
<feature type="domain" description="Flagellar basal body rod protein N-terminal" evidence="7">
    <location>
        <begin position="15"/>
        <end position="35"/>
    </location>
</feature>
<feature type="domain" description="Flagellar basal-body/hook protein C-terminal" evidence="8">
    <location>
        <begin position="585"/>
        <end position="624"/>
    </location>
</feature>
<accession>A0A0F5VH86</accession>
<proteinExistence type="inferred from homology"/>
<protein>
    <recommendedName>
        <fullName evidence="4">Flagellar hook-associated protein 1</fullName>
    </recommendedName>
</protein>
<evidence type="ECO:0000259" key="8">
    <source>
        <dbReference type="Pfam" id="PF06429"/>
    </source>
</evidence>
<keyword evidence="11" id="KW-1185">Reference proteome</keyword>
<comment type="caution">
    <text evidence="10">The sequence shown here is derived from an EMBL/GenBank/DDBJ whole genome shotgun (WGS) entry which is preliminary data.</text>
</comment>
<dbReference type="Proteomes" id="UP000033633">
    <property type="component" value="Unassembled WGS sequence"/>
</dbReference>
<dbReference type="GO" id="GO:0044780">
    <property type="term" value="P:bacterial-type flagellum assembly"/>
    <property type="evidence" value="ECO:0007669"/>
    <property type="project" value="InterPro"/>
</dbReference>
<evidence type="ECO:0000256" key="5">
    <source>
        <dbReference type="ARBA" id="ARBA00022525"/>
    </source>
</evidence>
<dbReference type="InterPro" id="IPR010930">
    <property type="entry name" value="Flg_bb/hook_C_dom"/>
</dbReference>
<keyword evidence="10" id="KW-0282">Flagellum</keyword>
<evidence type="ECO:0000256" key="2">
    <source>
        <dbReference type="ARBA" id="ARBA00004613"/>
    </source>
</evidence>
<dbReference type="InterPro" id="IPR002371">
    <property type="entry name" value="FlgK"/>
</dbReference>
<dbReference type="GO" id="GO:0005576">
    <property type="term" value="C:extracellular region"/>
    <property type="evidence" value="ECO:0007669"/>
    <property type="project" value="UniProtKB-SubCell"/>
</dbReference>
<dbReference type="Pfam" id="PF00460">
    <property type="entry name" value="Flg_bb_rod"/>
    <property type="match status" value="1"/>
</dbReference>
<dbReference type="EMBL" id="JWYV01000002">
    <property type="protein sequence ID" value="KKD01172.1"/>
    <property type="molecule type" value="Genomic_DNA"/>
</dbReference>
<name>A0A0F5VH86_9GAMM</name>
<evidence type="ECO:0000256" key="3">
    <source>
        <dbReference type="ARBA" id="ARBA00009677"/>
    </source>
</evidence>
<organism evidence="10 11">
    <name type="scientific">Photobacterium halotolerans</name>
    <dbReference type="NCBI Taxonomy" id="265726"/>
    <lineage>
        <taxon>Bacteria</taxon>
        <taxon>Pseudomonadati</taxon>
        <taxon>Pseudomonadota</taxon>
        <taxon>Gammaproteobacteria</taxon>
        <taxon>Vibrionales</taxon>
        <taxon>Vibrionaceae</taxon>
        <taxon>Photobacterium</taxon>
    </lineage>
</organism>
<dbReference type="GO" id="GO:0005198">
    <property type="term" value="F:structural molecule activity"/>
    <property type="evidence" value="ECO:0007669"/>
    <property type="project" value="InterPro"/>
</dbReference>
<evidence type="ECO:0000313" key="11">
    <source>
        <dbReference type="Proteomes" id="UP000033633"/>
    </source>
</evidence>
<keyword evidence="10" id="KW-0966">Cell projection</keyword>
<dbReference type="Pfam" id="PF22638">
    <property type="entry name" value="FlgK_D1"/>
    <property type="match status" value="1"/>
</dbReference>
<keyword evidence="5" id="KW-0964">Secreted</keyword>
<dbReference type="PANTHER" id="PTHR30033">
    <property type="entry name" value="FLAGELLAR HOOK-ASSOCIATED PROTEIN 1"/>
    <property type="match status" value="1"/>
</dbReference>
<evidence type="ECO:0000256" key="6">
    <source>
        <dbReference type="ARBA" id="ARBA00023143"/>
    </source>
</evidence>
<dbReference type="STRING" id="265726.KY46_05310"/>
<comment type="similarity">
    <text evidence="3">Belongs to the flagella basal body rod proteins family.</text>
</comment>
<evidence type="ECO:0000259" key="9">
    <source>
        <dbReference type="Pfam" id="PF22638"/>
    </source>
</evidence>
<comment type="subcellular location">
    <subcellularLocation>
        <location evidence="1">Bacterial flagellum</location>
    </subcellularLocation>
    <subcellularLocation>
        <location evidence="2">Secreted</location>
    </subcellularLocation>
</comment>